<evidence type="ECO:0008006" key="4">
    <source>
        <dbReference type="Google" id="ProtNLM"/>
    </source>
</evidence>
<dbReference type="KEGG" id="vab:WPS_08530"/>
<dbReference type="RefSeq" id="WP_317996606.1">
    <property type="nucleotide sequence ID" value="NZ_AP025523.1"/>
</dbReference>
<dbReference type="AlphaFoldDB" id="A0AAN2C9G0"/>
<evidence type="ECO:0000313" key="2">
    <source>
        <dbReference type="EMBL" id="BDE05577.1"/>
    </source>
</evidence>
<accession>A0AAN2C9G0</accession>
<dbReference type="Pfam" id="PF13376">
    <property type="entry name" value="OmdA"/>
    <property type="match status" value="1"/>
</dbReference>
<evidence type="ECO:0000256" key="1">
    <source>
        <dbReference type="SAM" id="MobiDB-lite"/>
    </source>
</evidence>
<organism evidence="2 3">
    <name type="scientific">Vulcanimicrobium alpinum</name>
    <dbReference type="NCBI Taxonomy" id="3016050"/>
    <lineage>
        <taxon>Bacteria</taxon>
        <taxon>Bacillati</taxon>
        <taxon>Vulcanimicrobiota</taxon>
        <taxon>Vulcanimicrobiia</taxon>
        <taxon>Vulcanimicrobiales</taxon>
        <taxon>Vulcanimicrobiaceae</taxon>
        <taxon>Vulcanimicrobium</taxon>
    </lineage>
</organism>
<name>A0AAN2C9G0_UNVUL</name>
<dbReference type="EMBL" id="AP025523">
    <property type="protein sequence ID" value="BDE05577.1"/>
    <property type="molecule type" value="Genomic_DNA"/>
</dbReference>
<evidence type="ECO:0000313" key="3">
    <source>
        <dbReference type="Proteomes" id="UP001317532"/>
    </source>
</evidence>
<gene>
    <name evidence="2" type="ORF">WPS_08530</name>
</gene>
<keyword evidence="3" id="KW-1185">Reference proteome</keyword>
<protein>
    <recommendedName>
        <fullName evidence="4">Bacteriocin-protection protein</fullName>
    </recommendedName>
</protein>
<dbReference type="Proteomes" id="UP001317532">
    <property type="component" value="Chromosome"/>
</dbReference>
<feature type="region of interest" description="Disordered" evidence="1">
    <location>
        <begin position="202"/>
        <end position="227"/>
    </location>
</feature>
<sequence>MTDLPPSAKRRLEQYPRVTIRSRAAWRRWLAQHHADSGPIWLVTYKRSTGSSYVPYGDVVDEALCFGWVDSLPRTLDDERTMRLFSPRKPGSPWSQINKRRVAALIAQGRMTPAGLAMVDAAKRDGSWSSYDAIESLSVPDDLAAALRRSPQARGYFEAFPPSTKKAIFRWIASAKTDATRAKRVAETVRLAAQNIRANQYRQPKGASAARGGRGAAHEASCSRGGA</sequence>
<reference evidence="2 3" key="1">
    <citation type="journal article" date="2022" name="ISME Commun">
        <title>Vulcanimicrobium alpinus gen. nov. sp. nov., the first cultivated representative of the candidate phylum 'Eremiobacterota', is a metabolically versatile aerobic anoxygenic phototroph.</title>
        <authorList>
            <person name="Yabe S."/>
            <person name="Muto K."/>
            <person name="Abe K."/>
            <person name="Yokota A."/>
            <person name="Staudigel H."/>
            <person name="Tebo B.M."/>
        </authorList>
    </citation>
    <scope>NUCLEOTIDE SEQUENCE [LARGE SCALE GENOMIC DNA]</scope>
    <source>
        <strain evidence="2 3">WC8-2</strain>
    </source>
</reference>
<proteinExistence type="predicted"/>